<feature type="transmembrane region" description="Helical" evidence="2">
    <location>
        <begin position="46"/>
        <end position="66"/>
    </location>
</feature>
<dbReference type="AlphaFoldDB" id="A0AAJ1TEI5"/>
<feature type="region of interest" description="Disordered" evidence="1">
    <location>
        <begin position="69"/>
        <end position="110"/>
    </location>
</feature>
<evidence type="ECO:0008006" key="5">
    <source>
        <dbReference type="Google" id="ProtNLM"/>
    </source>
</evidence>
<evidence type="ECO:0000256" key="1">
    <source>
        <dbReference type="SAM" id="MobiDB-lite"/>
    </source>
</evidence>
<feature type="compositionally biased region" description="Polar residues" evidence="1">
    <location>
        <begin position="69"/>
        <end position="92"/>
    </location>
</feature>
<feature type="compositionally biased region" description="Low complexity" evidence="1">
    <location>
        <begin position="17"/>
        <end position="27"/>
    </location>
</feature>
<protein>
    <recommendedName>
        <fullName evidence="5">DUF4115 domain-containing protein</fullName>
    </recommendedName>
</protein>
<accession>A0AAJ1TEI5</accession>
<feature type="region of interest" description="Disordered" evidence="1">
    <location>
        <begin position="10"/>
        <end position="37"/>
    </location>
</feature>
<evidence type="ECO:0000313" key="4">
    <source>
        <dbReference type="Proteomes" id="UP001238450"/>
    </source>
</evidence>
<feature type="compositionally biased region" description="Basic and acidic residues" evidence="1">
    <location>
        <begin position="94"/>
        <end position="109"/>
    </location>
</feature>
<dbReference type="EMBL" id="JAUSUV010000004">
    <property type="protein sequence ID" value="MDQ0416919.1"/>
    <property type="molecule type" value="Genomic_DNA"/>
</dbReference>
<evidence type="ECO:0000313" key="3">
    <source>
        <dbReference type="EMBL" id="MDQ0416919.1"/>
    </source>
</evidence>
<evidence type="ECO:0000256" key="2">
    <source>
        <dbReference type="SAM" id="Phobius"/>
    </source>
</evidence>
<proteinExistence type="predicted"/>
<comment type="caution">
    <text evidence="3">The sequence shown here is derived from an EMBL/GenBank/DDBJ whole genome shotgun (WGS) entry which is preliminary data.</text>
</comment>
<name>A0AAJ1TEI5_9BACL</name>
<reference evidence="3 4" key="1">
    <citation type="submission" date="2023-07" db="EMBL/GenBank/DDBJ databases">
        <title>Genomic Encyclopedia of Type Strains, Phase IV (KMG-IV): sequencing the most valuable type-strain genomes for metagenomic binning, comparative biology and taxonomic classification.</title>
        <authorList>
            <person name="Goeker M."/>
        </authorList>
    </citation>
    <scope>NUCLEOTIDE SEQUENCE [LARGE SCALE GENOMIC DNA]</scope>
    <source>
        <strain evidence="3 4">DSM 46876</strain>
    </source>
</reference>
<gene>
    <name evidence="3" type="ORF">J2Z48_001091</name>
</gene>
<keyword evidence="4" id="KW-1185">Reference proteome</keyword>
<organism evidence="3 4">
    <name type="scientific">Croceifilum oryzae</name>
    <dbReference type="NCBI Taxonomy" id="1553429"/>
    <lineage>
        <taxon>Bacteria</taxon>
        <taxon>Bacillati</taxon>
        <taxon>Bacillota</taxon>
        <taxon>Bacilli</taxon>
        <taxon>Bacillales</taxon>
        <taxon>Thermoactinomycetaceae</taxon>
        <taxon>Croceifilum</taxon>
    </lineage>
</organism>
<dbReference type="RefSeq" id="WP_307251595.1">
    <property type="nucleotide sequence ID" value="NZ_JAUSUV010000004.1"/>
</dbReference>
<keyword evidence="2" id="KW-0812">Transmembrane</keyword>
<sequence length="197" mass="21955">MESRWEDIFGAMVDMEQQTSPQQTSSQFESRRKKHARKIKKKPVPWFGWLGVTLVALAIPVGFYAFKGSSSSQVTTSKPVQTETEAGKSNPSRPKIELQPHSEGKDAGDQYRLGNVSKVEVSLSTKSNASFKVYRGSSKGTLLKEGKLVANNVEKIEDTKELYVTMDKPDQVQLKVNGVQIDTSNTKSAQSYRFFLS</sequence>
<dbReference type="Proteomes" id="UP001238450">
    <property type="component" value="Unassembled WGS sequence"/>
</dbReference>
<keyword evidence="2" id="KW-0472">Membrane</keyword>
<keyword evidence="2" id="KW-1133">Transmembrane helix</keyword>